<proteinExistence type="inferred from homology"/>
<keyword evidence="3 11" id="KW-0255">Endonuclease</keyword>
<accession>A0A830GUY8</accession>
<feature type="site" description="Transition state stabilizer" evidence="11">
    <location>
        <position position="57"/>
    </location>
</feature>
<dbReference type="GO" id="GO:0004386">
    <property type="term" value="F:helicase activity"/>
    <property type="evidence" value="ECO:0007669"/>
    <property type="project" value="UniProtKB-KW"/>
</dbReference>
<comment type="function">
    <text evidence="11">A structure-specific endonuclease that resolves Holliday junction (HJ) intermediates during genetic recombination. Cleaves 4-way DNA junctions introducing paired nicks in opposing strands, leaving a 5'-terminal phosphate and a 3'-terminal hydroxyl group that are subsequently ligated to produce recombinant products.</text>
</comment>
<feature type="binding site" evidence="11">
    <location>
        <position position="55"/>
    </location>
    <ligand>
        <name>Mg(2+)</name>
        <dbReference type="ChEBI" id="CHEBI:18420"/>
    </ligand>
</feature>
<keyword evidence="12" id="KW-0067">ATP-binding</keyword>
<evidence type="ECO:0000256" key="8">
    <source>
        <dbReference type="ARBA" id="ARBA00023172"/>
    </source>
</evidence>
<evidence type="ECO:0000256" key="2">
    <source>
        <dbReference type="ARBA" id="ARBA00022723"/>
    </source>
</evidence>
<evidence type="ECO:0000256" key="5">
    <source>
        <dbReference type="ARBA" id="ARBA00022801"/>
    </source>
</evidence>
<dbReference type="AlphaFoldDB" id="A0A830GUY8"/>
<gene>
    <name evidence="11" type="primary">hjc</name>
    <name evidence="12" type="ORF">GCM10007981_10160</name>
</gene>
<evidence type="ECO:0000256" key="7">
    <source>
        <dbReference type="ARBA" id="ARBA00023125"/>
    </source>
</evidence>
<reference evidence="12" key="1">
    <citation type="journal article" date="2014" name="Int. J. Syst. Evol. Microbiol.">
        <title>Complete genome sequence of Corynebacterium casei LMG S-19264T (=DSM 44701T), isolated from a smear-ripened cheese.</title>
        <authorList>
            <consortium name="US DOE Joint Genome Institute (JGI-PGF)"/>
            <person name="Walter F."/>
            <person name="Albersmeier A."/>
            <person name="Kalinowski J."/>
            <person name="Ruckert C."/>
        </authorList>
    </citation>
    <scope>NUCLEOTIDE SEQUENCE</scope>
    <source>
        <strain evidence="12">JCM 10088</strain>
    </source>
</reference>
<dbReference type="InterPro" id="IPR002732">
    <property type="entry name" value="Hjc"/>
</dbReference>
<comment type="caution">
    <text evidence="12">The sequence shown here is derived from an EMBL/GenBank/DDBJ whole genome shotgun (WGS) entry which is preliminary data.</text>
</comment>
<dbReference type="GO" id="GO:0008821">
    <property type="term" value="F:crossover junction DNA endonuclease activity"/>
    <property type="evidence" value="ECO:0007669"/>
    <property type="project" value="UniProtKB-UniRule"/>
</dbReference>
<keyword evidence="8 11" id="KW-0233">DNA recombination</keyword>
<evidence type="ECO:0000256" key="6">
    <source>
        <dbReference type="ARBA" id="ARBA00022842"/>
    </source>
</evidence>
<evidence type="ECO:0000256" key="1">
    <source>
        <dbReference type="ARBA" id="ARBA00022722"/>
    </source>
</evidence>
<keyword evidence="4 11" id="KW-0227">DNA damage</keyword>
<evidence type="ECO:0000256" key="9">
    <source>
        <dbReference type="ARBA" id="ARBA00023204"/>
    </source>
</evidence>
<dbReference type="PIRSF" id="PIRSF004985">
    <property type="entry name" value="Hlld_jn_rslvs_ar"/>
    <property type="match status" value="1"/>
</dbReference>
<sequence length="144" mass="15889">MSHKAKGSSYERKIANYLWEEGFAVLRGCSSGGGVRRRYVPDIVATINGKTLVIEVKYRAREGTIYIEGDKYARLLEFARRASGAAYVAVKYGSDKWRVIPAEKLERTGEGNMAVRPSAVAELGMPLEALVASLKNEPLTEFMG</sequence>
<dbReference type="InterPro" id="IPR011856">
    <property type="entry name" value="tRNA_endonuc-like_dom_sf"/>
</dbReference>
<dbReference type="PANTHER" id="PTHR39651">
    <property type="entry name" value="HOLLIDAY JUNCTION RESOLVASE HJC"/>
    <property type="match status" value="1"/>
</dbReference>
<comment type="similarity">
    <text evidence="11">Belongs to the Holliday junction resolvase Hjc family.</text>
</comment>
<keyword evidence="9 11" id="KW-0234">DNA repair</keyword>
<keyword evidence="7 11" id="KW-0238">DNA-binding</keyword>
<organism evidence="12 13">
    <name type="scientific">Thermocladium modestius</name>
    <dbReference type="NCBI Taxonomy" id="62609"/>
    <lineage>
        <taxon>Archaea</taxon>
        <taxon>Thermoproteota</taxon>
        <taxon>Thermoprotei</taxon>
        <taxon>Thermoproteales</taxon>
        <taxon>Thermoproteaceae</taxon>
        <taxon>Thermocladium</taxon>
    </lineage>
</organism>
<dbReference type="GO" id="GO:0006310">
    <property type="term" value="P:DNA recombination"/>
    <property type="evidence" value="ECO:0007669"/>
    <property type="project" value="UniProtKB-UniRule"/>
</dbReference>
<evidence type="ECO:0000313" key="12">
    <source>
        <dbReference type="EMBL" id="GGP20764.1"/>
    </source>
</evidence>
<dbReference type="HAMAP" id="MF_01490">
    <property type="entry name" value="HJ_Resolv_Hjc"/>
    <property type="match status" value="1"/>
</dbReference>
<dbReference type="InterPro" id="IPR011335">
    <property type="entry name" value="Restrct_endonuc-II-like"/>
</dbReference>
<dbReference type="InterPro" id="IPR014428">
    <property type="entry name" value="Hjc_arc"/>
</dbReference>
<name>A0A830GUY8_9CREN</name>
<dbReference type="SUPFAM" id="SSF52980">
    <property type="entry name" value="Restriction endonuclease-like"/>
    <property type="match status" value="1"/>
</dbReference>
<evidence type="ECO:0000256" key="3">
    <source>
        <dbReference type="ARBA" id="ARBA00022759"/>
    </source>
</evidence>
<comment type="catalytic activity">
    <reaction evidence="10 11">
        <text>Endonucleolytic cleavage at a junction such as a reciprocal single-stranded crossover between two homologous DNA duplexes (Holliday junction).</text>
        <dbReference type="EC" id="3.1.21.10"/>
    </reaction>
</comment>
<evidence type="ECO:0000256" key="10">
    <source>
        <dbReference type="ARBA" id="ARBA00029354"/>
    </source>
</evidence>
<dbReference type="GO" id="GO:0006281">
    <property type="term" value="P:DNA repair"/>
    <property type="evidence" value="ECO:0007669"/>
    <property type="project" value="UniProtKB-UniRule"/>
</dbReference>
<comment type="cofactor">
    <cofactor evidence="11">
        <name>Mg(2+)</name>
        <dbReference type="ChEBI" id="CHEBI:18420"/>
    </cofactor>
    <text evidence="11">Binds 1 Mg(2+) ion per subunit.</text>
</comment>
<feature type="binding site" evidence="11">
    <location>
        <position position="42"/>
    </location>
    <ligand>
        <name>Mg(2+)</name>
        <dbReference type="ChEBI" id="CHEBI:18420"/>
    </ligand>
</feature>
<keyword evidence="2 11" id="KW-0479">Metal-binding</keyword>
<evidence type="ECO:0000313" key="13">
    <source>
        <dbReference type="Proteomes" id="UP000610960"/>
    </source>
</evidence>
<keyword evidence="12" id="KW-0547">Nucleotide-binding</keyword>
<reference evidence="12" key="2">
    <citation type="submission" date="2020-09" db="EMBL/GenBank/DDBJ databases">
        <authorList>
            <person name="Sun Q."/>
            <person name="Ohkuma M."/>
        </authorList>
    </citation>
    <scope>NUCLEOTIDE SEQUENCE</scope>
    <source>
        <strain evidence="12">JCM 10088</strain>
    </source>
</reference>
<dbReference type="NCBIfam" id="NF040854">
    <property type="entry name" value="Hol_resolv_Hjc"/>
    <property type="match status" value="1"/>
</dbReference>
<keyword evidence="1 11" id="KW-0540">Nuclease</keyword>
<dbReference type="Gene3D" id="3.40.1350.10">
    <property type="match status" value="1"/>
</dbReference>
<dbReference type="EMBL" id="BMNL01000002">
    <property type="protein sequence ID" value="GGP20764.1"/>
    <property type="molecule type" value="Genomic_DNA"/>
</dbReference>
<keyword evidence="12" id="KW-0347">Helicase</keyword>
<dbReference type="OrthoDB" id="34330at2157"/>
<feature type="active site" evidence="11">
    <location>
        <position position="31"/>
    </location>
</feature>
<dbReference type="Proteomes" id="UP000610960">
    <property type="component" value="Unassembled WGS sequence"/>
</dbReference>
<protein>
    <recommendedName>
        <fullName evidence="11">Crossover junction endodeoxyribonuclease Hjc</fullName>
        <shortName evidence="11">Hjc</shortName>
        <ecNumber evidence="11">3.1.21.10</ecNumber>
    </recommendedName>
    <alternativeName>
        <fullName evidence="11">Holliday junction resolvase Hjc</fullName>
    </alternativeName>
</protein>
<dbReference type="PANTHER" id="PTHR39651:SF1">
    <property type="entry name" value="HOLLIDAY JUNCTION RESOLVASE HJC"/>
    <property type="match status" value="1"/>
</dbReference>
<dbReference type="RefSeq" id="WP_188596330.1">
    <property type="nucleotide sequence ID" value="NZ_BMNL01000002.1"/>
</dbReference>
<feature type="binding site" evidence="11">
    <location>
        <position position="11"/>
    </location>
    <ligand>
        <name>Mg(2+)</name>
        <dbReference type="ChEBI" id="CHEBI:18420"/>
    </ligand>
</feature>
<dbReference type="EC" id="3.1.21.10" evidence="11"/>
<dbReference type="GO" id="GO:0000287">
    <property type="term" value="F:magnesium ion binding"/>
    <property type="evidence" value="ECO:0007669"/>
    <property type="project" value="UniProtKB-UniRule"/>
</dbReference>
<keyword evidence="13" id="KW-1185">Reference proteome</keyword>
<evidence type="ECO:0000256" key="4">
    <source>
        <dbReference type="ARBA" id="ARBA00022763"/>
    </source>
</evidence>
<comment type="subunit">
    <text evidence="11">Homodimer.</text>
</comment>
<dbReference type="GO" id="GO:0003677">
    <property type="term" value="F:DNA binding"/>
    <property type="evidence" value="ECO:0007669"/>
    <property type="project" value="UniProtKB-KW"/>
</dbReference>
<keyword evidence="6 11" id="KW-0460">Magnesium</keyword>
<dbReference type="Pfam" id="PF01870">
    <property type="entry name" value="Hjc"/>
    <property type="match status" value="1"/>
</dbReference>
<evidence type="ECO:0000256" key="11">
    <source>
        <dbReference type="HAMAP-Rule" id="MF_01490"/>
    </source>
</evidence>
<keyword evidence="5 11" id="KW-0378">Hydrolase</keyword>